<dbReference type="PANTHER" id="PTHR32063:SF11">
    <property type="entry name" value="CATION OR DRUG EFFLUX SYSTEM PROTEIN"/>
    <property type="match status" value="1"/>
</dbReference>
<evidence type="ECO:0000313" key="3">
    <source>
        <dbReference type="Proteomes" id="UP000011864"/>
    </source>
</evidence>
<accession>M4RWD3</accession>
<name>M4RWD3_9ALTE</name>
<gene>
    <name evidence="2" type="ORF">C427_0677</name>
</gene>
<dbReference type="PRINTS" id="PR00702">
    <property type="entry name" value="ACRIFLAVINRP"/>
</dbReference>
<dbReference type="Gene3D" id="3.30.2090.10">
    <property type="entry name" value="Multidrug efflux transporter AcrB TolC docking domain, DN and DC subdomains"/>
    <property type="match status" value="1"/>
</dbReference>
<dbReference type="GO" id="GO:0005886">
    <property type="term" value="C:plasma membrane"/>
    <property type="evidence" value="ECO:0007669"/>
    <property type="project" value="TreeGrafter"/>
</dbReference>
<evidence type="ECO:0000313" key="2">
    <source>
        <dbReference type="EMBL" id="AGH42787.1"/>
    </source>
</evidence>
<dbReference type="InterPro" id="IPR027463">
    <property type="entry name" value="AcrB_DN_DC_subdom"/>
</dbReference>
<dbReference type="SUPFAM" id="SSF82714">
    <property type="entry name" value="Multidrug efflux transporter AcrB TolC docking domain, DN and DC subdomains"/>
    <property type="match status" value="1"/>
</dbReference>
<organism evidence="2 3">
    <name type="scientific">Paraglaciecola psychrophila 170</name>
    <dbReference type="NCBI Taxonomy" id="1129794"/>
    <lineage>
        <taxon>Bacteria</taxon>
        <taxon>Pseudomonadati</taxon>
        <taxon>Pseudomonadota</taxon>
        <taxon>Gammaproteobacteria</taxon>
        <taxon>Alteromonadales</taxon>
        <taxon>Alteromonadaceae</taxon>
        <taxon>Paraglaciecola</taxon>
    </lineage>
</organism>
<dbReference type="InterPro" id="IPR001036">
    <property type="entry name" value="Acrflvin-R"/>
</dbReference>
<reference evidence="2 3" key="1">
    <citation type="journal article" date="2013" name="Genome Announc.">
        <title>Complete Genome Sequence of Glaciecola psychrophila Strain 170T.</title>
        <authorList>
            <person name="Yin J."/>
            <person name="Chen J."/>
            <person name="Liu G."/>
            <person name="Yu Y."/>
            <person name="Song L."/>
            <person name="Wang X."/>
            <person name="Qu X."/>
        </authorList>
    </citation>
    <scope>NUCLEOTIDE SEQUENCE [LARGE SCALE GENOMIC DNA]</scope>
    <source>
        <strain evidence="2 3">170</strain>
    </source>
</reference>
<dbReference type="Proteomes" id="UP000011864">
    <property type="component" value="Chromosome"/>
</dbReference>
<dbReference type="Gene3D" id="3.30.70.1320">
    <property type="entry name" value="Multidrug efflux transporter AcrB pore domain like"/>
    <property type="match status" value="1"/>
</dbReference>
<dbReference type="PANTHER" id="PTHR32063">
    <property type="match status" value="1"/>
</dbReference>
<dbReference type="PATRIC" id="fig|1129794.4.peg.670"/>
<dbReference type="Pfam" id="PF00873">
    <property type="entry name" value="ACR_tran"/>
    <property type="match status" value="1"/>
</dbReference>
<dbReference type="EMBL" id="CP003837">
    <property type="protein sequence ID" value="AGH42787.1"/>
    <property type="molecule type" value="Genomic_DNA"/>
</dbReference>
<feature type="transmembrane region" description="Helical" evidence="1">
    <location>
        <begin position="163"/>
        <end position="183"/>
    </location>
</feature>
<dbReference type="Gene3D" id="1.20.1640.10">
    <property type="entry name" value="Multidrug efflux transporter AcrB transmembrane domain"/>
    <property type="match status" value="1"/>
</dbReference>
<keyword evidence="1" id="KW-0472">Membrane</keyword>
<dbReference type="SUPFAM" id="SSF82866">
    <property type="entry name" value="Multidrug efflux transporter AcrB transmembrane domain"/>
    <property type="match status" value="1"/>
</dbReference>
<keyword evidence="3" id="KW-1185">Reference proteome</keyword>
<keyword evidence="1" id="KW-0812">Transmembrane</keyword>
<keyword evidence="1" id="KW-1133">Transmembrane helix</keyword>
<protein>
    <submittedName>
        <fullName evidence="2">Hydrophobe/amphiphile efflux-1 (HAE1) family transporter</fullName>
    </submittedName>
</protein>
<proteinExistence type="predicted"/>
<evidence type="ECO:0000256" key="1">
    <source>
        <dbReference type="SAM" id="Phobius"/>
    </source>
</evidence>
<dbReference type="GO" id="GO:0042910">
    <property type="term" value="F:xenobiotic transmembrane transporter activity"/>
    <property type="evidence" value="ECO:0007669"/>
    <property type="project" value="TreeGrafter"/>
</dbReference>
<feature type="transmembrane region" description="Helical" evidence="1">
    <location>
        <begin position="112"/>
        <end position="129"/>
    </location>
</feature>
<dbReference type="eggNOG" id="COG0841">
    <property type="taxonomic scope" value="Bacteria"/>
</dbReference>
<feature type="transmembrane region" description="Helical" evidence="1">
    <location>
        <begin position="136"/>
        <end position="157"/>
    </location>
</feature>
<dbReference type="STRING" id="1129794.C427_0677"/>
<sequence>MNSVCRRKGDFVEPEQFNNVIIKNTGGRIVRFKDVGRVELGAESYATRGYLGDKKAVAMPIFQRPGTNALETAATIRGIMETLSANFPPDLAYDIAYNPTEFISQSIDAVEITIYEAIGLVVLVILVFLQNWRAAIIPIIAIPVSLIGTFAVMSALGFSLNNLTLFGLVLAIGIVVDDAIVVVENMERLLSPR</sequence>
<dbReference type="HOGENOM" id="CLU_1407605_0_0_6"/>
<dbReference type="AlphaFoldDB" id="M4RWD3"/>
<dbReference type="KEGG" id="gps:C427_0677"/>